<name>A0ABU3KYI8_9GAMM</name>
<keyword evidence="1" id="KW-0812">Transmembrane</keyword>
<accession>A0ABU3KYI8</accession>
<keyword evidence="4" id="KW-1185">Reference proteome</keyword>
<feature type="transmembrane region" description="Helical" evidence="1">
    <location>
        <begin position="15"/>
        <end position="41"/>
    </location>
</feature>
<dbReference type="CDD" id="cd00158">
    <property type="entry name" value="RHOD"/>
    <property type="match status" value="1"/>
</dbReference>
<protein>
    <submittedName>
        <fullName evidence="3">Rhodanese-like domain-containing protein</fullName>
    </submittedName>
</protein>
<dbReference type="EMBL" id="JANFPJ010000024">
    <property type="protein sequence ID" value="MDT7526563.1"/>
    <property type="molecule type" value="Genomic_DNA"/>
</dbReference>
<dbReference type="Gene3D" id="3.40.250.10">
    <property type="entry name" value="Rhodanese-like domain"/>
    <property type="match status" value="1"/>
</dbReference>
<dbReference type="InterPro" id="IPR001763">
    <property type="entry name" value="Rhodanese-like_dom"/>
</dbReference>
<dbReference type="Proteomes" id="UP001305027">
    <property type="component" value="Unassembled WGS sequence"/>
</dbReference>
<keyword evidence="1" id="KW-0472">Membrane</keyword>
<dbReference type="PANTHER" id="PTHR43031">
    <property type="entry name" value="FAD-DEPENDENT OXIDOREDUCTASE"/>
    <property type="match status" value="1"/>
</dbReference>
<dbReference type="PROSITE" id="PS50206">
    <property type="entry name" value="RHODANESE_3"/>
    <property type="match status" value="1"/>
</dbReference>
<evidence type="ECO:0000259" key="2">
    <source>
        <dbReference type="PROSITE" id="PS50206"/>
    </source>
</evidence>
<evidence type="ECO:0000313" key="4">
    <source>
        <dbReference type="Proteomes" id="UP001305027"/>
    </source>
</evidence>
<evidence type="ECO:0000313" key="3">
    <source>
        <dbReference type="EMBL" id="MDT7526563.1"/>
    </source>
</evidence>
<dbReference type="RefSeq" id="WP_313933276.1">
    <property type="nucleotide sequence ID" value="NZ_JANFPJ010000024.1"/>
</dbReference>
<dbReference type="SMART" id="SM00450">
    <property type="entry name" value="RHOD"/>
    <property type="match status" value="1"/>
</dbReference>
<evidence type="ECO:0000256" key="1">
    <source>
        <dbReference type="SAM" id="Phobius"/>
    </source>
</evidence>
<gene>
    <name evidence="3" type="ORF">NOG12_10795</name>
</gene>
<proteinExistence type="predicted"/>
<keyword evidence="1" id="KW-1133">Transmembrane helix</keyword>
<dbReference type="InterPro" id="IPR050229">
    <property type="entry name" value="GlpE_sulfurtransferase"/>
</dbReference>
<dbReference type="InterPro" id="IPR036873">
    <property type="entry name" value="Rhodanese-like_dom_sf"/>
</dbReference>
<dbReference type="PANTHER" id="PTHR43031:SF18">
    <property type="entry name" value="RHODANESE-RELATED SULFURTRANSFERASES"/>
    <property type="match status" value="1"/>
</dbReference>
<dbReference type="SUPFAM" id="SSF52821">
    <property type="entry name" value="Rhodanese/Cell cycle control phosphatase"/>
    <property type="match status" value="1"/>
</dbReference>
<dbReference type="Pfam" id="PF00581">
    <property type="entry name" value="Rhodanese"/>
    <property type="match status" value="1"/>
</dbReference>
<comment type="caution">
    <text evidence="3">The sequence shown here is derived from an EMBL/GenBank/DDBJ whole genome shotgun (WGS) entry which is preliminary data.</text>
</comment>
<reference evidence="3 4" key="1">
    <citation type="submission" date="2022-07" db="EMBL/GenBank/DDBJ databases">
        <title>Pseudidiomarina sp. nov, a marine bacterium isolated from Pacific Ocean.</title>
        <authorList>
            <person name="Wang Y."/>
        </authorList>
    </citation>
    <scope>NUCLEOTIDE SEQUENCE [LARGE SCALE GENOMIC DNA]</scope>
    <source>
        <strain evidence="3 4">GXY010</strain>
    </source>
</reference>
<sequence>MACFSTGVTFTMEQILAFAADHLFMSLLWVILLIAIVVTYVQAATSKIKSLTPQQATLLINRNDGVYVDIRSVDEYRKGHIQDSLHLTADKIRKNELAPLEKFKSAPIVVVCATGMTAKGAAATLAKAGFEQVAILQGGISAWQGASFPLVKK</sequence>
<feature type="domain" description="Rhodanese" evidence="2">
    <location>
        <begin position="61"/>
        <end position="152"/>
    </location>
</feature>
<organism evidence="3 4">
    <name type="scientific">Pseudidiomarina fusca</name>
    <dbReference type="NCBI Taxonomy" id="2965078"/>
    <lineage>
        <taxon>Bacteria</taxon>
        <taxon>Pseudomonadati</taxon>
        <taxon>Pseudomonadota</taxon>
        <taxon>Gammaproteobacteria</taxon>
        <taxon>Alteromonadales</taxon>
        <taxon>Idiomarinaceae</taxon>
        <taxon>Pseudidiomarina</taxon>
    </lineage>
</organism>